<gene>
    <name evidence="4" type="ORF">ERS132461_00929</name>
</gene>
<dbReference type="InterPro" id="IPR005754">
    <property type="entry name" value="Sortase"/>
</dbReference>
<dbReference type="AlphaFoldDB" id="A0A0Z8LRJ0"/>
<dbReference type="Proteomes" id="UP000073388">
    <property type="component" value="Unassembled WGS sequence"/>
</dbReference>
<sequence>MSLKIVGYLLMIVGLLLPLLLFSNMTVHEVRDFFAYQGYKKTESGFSKKEEEVIEHYQEAVRSGQLATVDPFAETRKDEQSVSNFGDTIIGYVSIPSLEIRQPIRVGASDSHLDQGVAVVSGTDLPFGGRDRRSVLAGHRSWYSDLRFFRLNEMREGDEIFVEIGEKVVTYRVKNTEIIKATDWQKLLPIEKQDVLTLLTCDPLVPPFDYRLLVNAYRYHDSSEQAVSASEEKRQSSQAVLESYRKKGLSFLAYLTLFGWFLFVYLAYKLGKFVRVCRVTKVR</sequence>
<accession>A0A0Z8LRJ0</accession>
<evidence type="ECO:0000313" key="4">
    <source>
        <dbReference type="EMBL" id="CYV95560.1"/>
    </source>
</evidence>
<name>A0A0Z8LRJ0_STRSU</name>
<dbReference type="Gene3D" id="2.40.260.10">
    <property type="entry name" value="Sortase"/>
    <property type="match status" value="1"/>
</dbReference>
<keyword evidence="1" id="KW-0378">Hydrolase</keyword>
<evidence type="ECO:0000256" key="3">
    <source>
        <dbReference type="SAM" id="Phobius"/>
    </source>
</evidence>
<dbReference type="SUPFAM" id="SSF63817">
    <property type="entry name" value="Sortase"/>
    <property type="match status" value="1"/>
</dbReference>
<feature type="active site" description="Acyl-thioester intermediate" evidence="2">
    <location>
        <position position="201"/>
    </location>
</feature>
<protein>
    <submittedName>
        <fullName evidence="4">Sortase-like protein</fullName>
    </submittedName>
</protein>
<dbReference type="RefSeq" id="WP_044755533.1">
    <property type="nucleotide sequence ID" value="NZ_CEJM01000183.1"/>
</dbReference>
<feature type="active site" description="Proton donor/acceptor" evidence="2">
    <location>
        <position position="139"/>
    </location>
</feature>
<dbReference type="GO" id="GO:0016787">
    <property type="term" value="F:hydrolase activity"/>
    <property type="evidence" value="ECO:0007669"/>
    <property type="project" value="UniProtKB-KW"/>
</dbReference>
<proteinExistence type="predicted"/>
<reference evidence="4 5" key="1">
    <citation type="submission" date="2016-02" db="EMBL/GenBank/DDBJ databases">
        <authorList>
            <consortium name="Pathogen Informatics"/>
        </authorList>
    </citation>
    <scope>NUCLEOTIDE SEQUENCE [LARGE SCALE GENOMIC DNA]</scope>
    <source>
        <strain evidence="4 5">LSS99</strain>
    </source>
</reference>
<evidence type="ECO:0000256" key="2">
    <source>
        <dbReference type="PIRSR" id="PIRSR605754-1"/>
    </source>
</evidence>
<dbReference type="Pfam" id="PF04203">
    <property type="entry name" value="Sortase"/>
    <property type="match status" value="1"/>
</dbReference>
<dbReference type="EMBL" id="FIIX01000015">
    <property type="protein sequence ID" value="CYV95560.1"/>
    <property type="molecule type" value="Genomic_DNA"/>
</dbReference>
<feature type="transmembrane region" description="Helical" evidence="3">
    <location>
        <begin position="251"/>
        <end position="268"/>
    </location>
</feature>
<feature type="transmembrane region" description="Helical" evidence="3">
    <location>
        <begin position="6"/>
        <end position="27"/>
    </location>
</feature>
<keyword evidence="3" id="KW-0812">Transmembrane</keyword>
<keyword evidence="3" id="KW-1133">Transmembrane helix</keyword>
<dbReference type="CDD" id="cd05827">
    <property type="entry name" value="Sortase_C"/>
    <property type="match status" value="1"/>
</dbReference>
<evidence type="ECO:0000313" key="5">
    <source>
        <dbReference type="Proteomes" id="UP000073388"/>
    </source>
</evidence>
<keyword evidence="3" id="KW-0472">Membrane</keyword>
<dbReference type="NCBIfam" id="TIGR01076">
    <property type="entry name" value="sortase_fam"/>
    <property type="match status" value="1"/>
</dbReference>
<dbReference type="InterPro" id="IPR023365">
    <property type="entry name" value="Sortase_dom-sf"/>
</dbReference>
<organism evidence="4 5">
    <name type="scientific">Streptococcus suis</name>
    <dbReference type="NCBI Taxonomy" id="1307"/>
    <lineage>
        <taxon>Bacteria</taxon>
        <taxon>Bacillati</taxon>
        <taxon>Bacillota</taxon>
        <taxon>Bacilli</taxon>
        <taxon>Lactobacillales</taxon>
        <taxon>Streptococcaceae</taxon>
        <taxon>Streptococcus</taxon>
    </lineage>
</organism>
<evidence type="ECO:0000256" key="1">
    <source>
        <dbReference type="ARBA" id="ARBA00022801"/>
    </source>
</evidence>
<dbReference type="InterPro" id="IPR042002">
    <property type="entry name" value="Sortase_C"/>
</dbReference>